<dbReference type="AlphaFoldDB" id="A0A5D2GS15"/>
<evidence type="ECO:0000256" key="1">
    <source>
        <dbReference type="SAM" id="Phobius"/>
    </source>
</evidence>
<dbReference type="EMBL" id="CM017692">
    <property type="protein sequence ID" value="TYH20518.1"/>
    <property type="molecule type" value="Genomic_DNA"/>
</dbReference>
<keyword evidence="4" id="KW-1185">Reference proteome</keyword>
<evidence type="ECO:0000313" key="3">
    <source>
        <dbReference type="EMBL" id="TYH20518.1"/>
    </source>
</evidence>
<keyword evidence="1" id="KW-1133">Transmembrane helix</keyword>
<gene>
    <name evidence="3" type="ORF">ES288_A05G436500v1</name>
</gene>
<feature type="transmembrane region" description="Helical" evidence="1">
    <location>
        <begin position="69"/>
        <end position="87"/>
    </location>
</feature>
<name>A0A5D2GS15_GOSDA</name>
<keyword evidence="1" id="KW-0812">Transmembrane</keyword>
<keyword evidence="1" id="KW-0472">Membrane</keyword>
<evidence type="ECO:0000313" key="4">
    <source>
        <dbReference type="Proteomes" id="UP000323506"/>
    </source>
</evidence>
<proteinExistence type="predicted"/>
<sequence>MVTNVLLLLKLLVWHTQILASFELLCKVVDIRVEILALNLLANNELSLGGECLLFITFFWNIFFPLTTMYQIVLLISSIFVLIIGIIPF</sequence>
<organism evidence="3 4">
    <name type="scientific">Gossypium darwinii</name>
    <name type="common">Darwin's cotton</name>
    <name type="synonym">Gossypium barbadense var. darwinii</name>
    <dbReference type="NCBI Taxonomy" id="34276"/>
    <lineage>
        <taxon>Eukaryota</taxon>
        <taxon>Viridiplantae</taxon>
        <taxon>Streptophyta</taxon>
        <taxon>Embryophyta</taxon>
        <taxon>Tracheophyta</taxon>
        <taxon>Spermatophyta</taxon>
        <taxon>Magnoliopsida</taxon>
        <taxon>eudicotyledons</taxon>
        <taxon>Gunneridae</taxon>
        <taxon>Pentapetalae</taxon>
        <taxon>rosids</taxon>
        <taxon>malvids</taxon>
        <taxon>Malvales</taxon>
        <taxon>Malvaceae</taxon>
        <taxon>Malvoideae</taxon>
        <taxon>Gossypium</taxon>
    </lineage>
</organism>
<keyword evidence="2" id="KW-0732">Signal</keyword>
<feature type="signal peptide" evidence="2">
    <location>
        <begin position="1"/>
        <end position="20"/>
    </location>
</feature>
<protein>
    <submittedName>
        <fullName evidence="3">Uncharacterized protein</fullName>
    </submittedName>
</protein>
<accession>A0A5D2GS15</accession>
<feature type="chain" id="PRO_5023047720" evidence="2">
    <location>
        <begin position="21"/>
        <end position="89"/>
    </location>
</feature>
<dbReference type="Proteomes" id="UP000323506">
    <property type="component" value="Chromosome A05"/>
</dbReference>
<reference evidence="3 4" key="1">
    <citation type="submission" date="2019-06" db="EMBL/GenBank/DDBJ databases">
        <title>WGS assembly of Gossypium darwinii.</title>
        <authorList>
            <person name="Chen Z.J."/>
            <person name="Sreedasyam A."/>
            <person name="Ando A."/>
            <person name="Song Q."/>
            <person name="De L."/>
            <person name="Hulse-Kemp A."/>
            <person name="Ding M."/>
            <person name="Ye W."/>
            <person name="Kirkbride R."/>
            <person name="Jenkins J."/>
            <person name="Plott C."/>
            <person name="Lovell J."/>
            <person name="Lin Y.-M."/>
            <person name="Vaughn R."/>
            <person name="Liu B."/>
            <person name="Li W."/>
            <person name="Simpson S."/>
            <person name="Scheffler B."/>
            <person name="Saski C."/>
            <person name="Grover C."/>
            <person name="Hu G."/>
            <person name="Conover J."/>
            <person name="Carlson J."/>
            <person name="Shu S."/>
            <person name="Boston L."/>
            <person name="Williams M."/>
            <person name="Peterson D."/>
            <person name="Mcgee K."/>
            <person name="Jones D."/>
            <person name="Wendel J."/>
            <person name="Stelly D."/>
            <person name="Grimwood J."/>
            <person name="Schmutz J."/>
        </authorList>
    </citation>
    <scope>NUCLEOTIDE SEQUENCE [LARGE SCALE GENOMIC DNA]</scope>
    <source>
        <strain evidence="3">1808015.09</strain>
    </source>
</reference>
<evidence type="ECO:0000256" key="2">
    <source>
        <dbReference type="SAM" id="SignalP"/>
    </source>
</evidence>